<dbReference type="PROSITE" id="PS50244">
    <property type="entry name" value="S5A_REDUCTASE"/>
    <property type="match status" value="1"/>
</dbReference>
<feature type="transmembrane region" description="Helical" evidence="1">
    <location>
        <begin position="87"/>
        <end position="109"/>
    </location>
</feature>
<accession>A0AAU9JUM4</accession>
<gene>
    <name evidence="2" type="ORF">BSTOLATCC_MIC48071</name>
</gene>
<organism evidence="2 3">
    <name type="scientific">Blepharisma stoltei</name>
    <dbReference type="NCBI Taxonomy" id="1481888"/>
    <lineage>
        <taxon>Eukaryota</taxon>
        <taxon>Sar</taxon>
        <taxon>Alveolata</taxon>
        <taxon>Ciliophora</taxon>
        <taxon>Postciliodesmatophora</taxon>
        <taxon>Heterotrichea</taxon>
        <taxon>Heterotrichida</taxon>
        <taxon>Blepharismidae</taxon>
        <taxon>Blepharisma</taxon>
    </lineage>
</organism>
<sequence>MEKVYRPLIWIVNFAMNEMQDFYGTKLRYIINLQKGGTAPFVWFLMNYYQNFEIGAWAYLVLHGSYGIVWLIKDCAFPDKNFDKKVSVLAITLVSAVLLLYWVLPWLLISRTASQIISPERIAISVSLVVIGVCIMIASDAQKYFTLEYKKGLISEGMFSYSRNPNYFGEILIYLGFGVLVGHWLSYTILFTIWTTIFMSLMIQKDQSLKKKDGWNEYKKRSWILLPKLVPSSSTLTIGIYAIIFSALYLKIA</sequence>
<comment type="caution">
    <text evidence="2">The sequence shown here is derived from an EMBL/GenBank/DDBJ whole genome shotgun (WGS) entry which is preliminary data.</text>
</comment>
<keyword evidence="3" id="KW-1185">Reference proteome</keyword>
<keyword evidence="1" id="KW-1133">Transmembrane helix</keyword>
<keyword evidence="1" id="KW-0472">Membrane</keyword>
<feature type="transmembrane region" description="Helical" evidence="1">
    <location>
        <begin position="121"/>
        <end position="139"/>
    </location>
</feature>
<dbReference type="PANTHER" id="PTHR32251:SF33">
    <property type="entry name" value="STEROID 5-ALPHA REDUCTASE C-TERMINAL DOMAIN-CONTAINING PROTEIN"/>
    <property type="match status" value="1"/>
</dbReference>
<evidence type="ECO:0000256" key="1">
    <source>
        <dbReference type="SAM" id="Phobius"/>
    </source>
</evidence>
<evidence type="ECO:0000313" key="2">
    <source>
        <dbReference type="EMBL" id="CAG9329245.1"/>
    </source>
</evidence>
<protein>
    <recommendedName>
        <fullName evidence="4">Steroid 5-alpha reductase C-terminal domain-containing protein</fullName>
    </recommendedName>
</protein>
<dbReference type="PANTHER" id="PTHR32251">
    <property type="entry name" value="3-OXO-5-ALPHA-STEROID 4-DEHYDROGENASE"/>
    <property type="match status" value="1"/>
</dbReference>
<evidence type="ECO:0000313" key="3">
    <source>
        <dbReference type="Proteomes" id="UP001162131"/>
    </source>
</evidence>
<dbReference type="Pfam" id="PF06966">
    <property type="entry name" value="DUF1295"/>
    <property type="match status" value="1"/>
</dbReference>
<dbReference type="Gene3D" id="1.20.120.1630">
    <property type="match status" value="1"/>
</dbReference>
<feature type="transmembrane region" description="Helical" evidence="1">
    <location>
        <begin position="224"/>
        <end position="250"/>
    </location>
</feature>
<feature type="transmembrane region" description="Helical" evidence="1">
    <location>
        <begin position="171"/>
        <end position="203"/>
    </location>
</feature>
<name>A0AAU9JUM4_9CILI</name>
<dbReference type="GO" id="GO:0016020">
    <property type="term" value="C:membrane"/>
    <property type="evidence" value="ECO:0007669"/>
    <property type="project" value="TreeGrafter"/>
</dbReference>
<evidence type="ECO:0008006" key="4">
    <source>
        <dbReference type="Google" id="ProtNLM"/>
    </source>
</evidence>
<proteinExistence type="predicted"/>
<dbReference type="Proteomes" id="UP001162131">
    <property type="component" value="Unassembled WGS sequence"/>
</dbReference>
<dbReference type="InterPro" id="IPR010721">
    <property type="entry name" value="UstE-like"/>
</dbReference>
<reference evidence="2" key="1">
    <citation type="submission" date="2021-09" db="EMBL/GenBank/DDBJ databases">
        <authorList>
            <consortium name="AG Swart"/>
            <person name="Singh M."/>
            <person name="Singh A."/>
            <person name="Seah K."/>
            <person name="Emmerich C."/>
        </authorList>
    </citation>
    <scope>NUCLEOTIDE SEQUENCE</scope>
    <source>
        <strain evidence="2">ATCC30299</strain>
    </source>
</reference>
<feature type="transmembrane region" description="Helical" evidence="1">
    <location>
        <begin position="54"/>
        <end position="72"/>
    </location>
</feature>
<dbReference type="EMBL" id="CAJZBQ010000047">
    <property type="protein sequence ID" value="CAG9329245.1"/>
    <property type="molecule type" value="Genomic_DNA"/>
</dbReference>
<keyword evidence="1" id="KW-0812">Transmembrane</keyword>
<dbReference type="AlphaFoldDB" id="A0AAU9JUM4"/>